<gene>
    <name evidence="2" type="ORF">R1flu_018814</name>
</gene>
<feature type="compositionally biased region" description="Polar residues" evidence="1">
    <location>
        <begin position="37"/>
        <end position="50"/>
    </location>
</feature>
<keyword evidence="3" id="KW-1185">Reference proteome</keyword>
<sequence>MRAPEIRARIANYRPELRMRIAVTVERATTTTEQRKQSGMKSNTNCQLWSGTPNANCRHNGTCYHHKRNKETDLNSIGRRRAIVPYTDKSLANPGIELNKM</sequence>
<name>A0ABD1ZGX0_9MARC</name>
<evidence type="ECO:0000313" key="3">
    <source>
        <dbReference type="Proteomes" id="UP001605036"/>
    </source>
</evidence>
<dbReference type="EMBL" id="JBHFFA010000001">
    <property type="protein sequence ID" value="KAL2650686.1"/>
    <property type="molecule type" value="Genomic_DNA"/>
</dbReference>
<dbReference type="AlphaFoldDB" id="A0ABD1ZGX0"/>
<accession>A0ABD1ZGX0</accession>
<protein>
    <submittedName>
        <fullName evidence="2">Uncharacterized protein</fullName>
    </submittedName>
</protein>
<evidence type="ECO:0000313" key="2">
    <source>
        <dbReference type="EMBL" id="KAL2650686.1"/>
    </source>
</evidence>
<reference evidence="2 3" key="1">
    <citation type="submission" date="2024-09" db="EMBL/GenBank/DDBJ databases">
        <title>Chromosome-scale assembly of Riccia fluitans.</title>
        <authorList>
            <person name="Paukszto L."/>
            <person name="Sawicki J."/>
            <person name="Karawczyk K."/>
            <person name="Piernik-Szablinska J."/>
            <person name="Szczecinska M."/>
            <person name="Mazdziarz M."/>
        </authorList>
    </citation>
    <scope>NUCLEOTIDE SEQUENCE [LARGE SCALE GENOMIC DNA]</scope>
    <source>
        <strain evidence="2">Rf_01</strain>
        <tissue evidence="2">Aerial parts of the thallus</tissue>
    </source>
</reference>
<evidence type="ECO:0000256" key="1">
    <source>
        <dbReference type="SAM" id="MobiDB-lite"/>
    </source>
</evidence>
<feature type="region of interest" description="Disordered" evidence="1">
    <location>
        <begin position="28"/>
        <end position="50"/>
    </location>
</feature>
<proteinExistence type="predicted"/>
<comment type="caution">
    <text evidence="2">The sequence shown here is derived from an EMBL/GenBank/DDBJ whole genome shotgun (WGS) entry which is preliminary data.</text>
</comment>
<organism evidence="2 3">
    <name type="scientific">Riccia fluitans</name>
    <dbReference type="NCBI Taxonomy" id="41844"/>
    <lineage>
        <taxon>Eukaryota</taxon>
        <taxon>Viridiplantae</taxon>
        <taxon>Streptophyta</taxon>
        <taxon>Embryophyta</taxon>
        <taxon>Marchantiophyta</taxon>
        <taxon>Marchantiopsida</taxon>
        <taxon>Marchantiidae</taxon>
        <taxon>Marchantiales</taxon>
        <taxon>Ricciaceae</taxon>
        <taxon>Riccia</taxon>
    </lineage>
</organism>
<dbReference type="Proteomes" id="UP001605036">
    <property type="component" value="Unassembled WGS sequence"/>
</dbReference>